<dbReference type="FunFam" id="3.30.360.10:FF:000014">
    <property type="entry name" value="N-acetyl-gamma-glutamyl-phosphate reductase"/>
    <property type="match status" value="1"/>
</dbReference>
<dbReference type="Pfam" id="PF22698">
    <property type="entry name" value="Semialdhyde_dhC_1"/>
    <property type="match status" value="1"/>
</dbReference>
<feature type="active site" evidence="7 8">
    <location>
        <position position="152"/>
    </location>
</feature>
<evidence type="ECO:0000256" key="7">
    <source>
        <dbReference type="HAMAP-Rule" id="MF_00150"/>
    </source>
</evidence>
<dbReference type="InterPro" id="IPR050085">
    <property type="entry name" value="AGPR"/>
</dbReference>
<evidence type="ECO:0000313" key="11">
    <source>
        <dbReference type="Proteomes" id="UP000198802"/>
    </source>
</evidence>
<accession>A0A0S4R0V4</accession>
<dbReference type="NCBIfam" id="TIGR01850">
    <property type="entry name" value="argC"/>
    <property type="match status" value="1"/>
</dbReference>
<dbReference type="InterPro" id="IPR036291">
    <property type="entry name" value="NAD(P)-bd_dom_sf"/>
</dbReference>
<proteinExistence type="inferred from homology"/>
<dbReference type="GO" id="GO:0070401">
    <property type="term" value="F:NADP+ binding"/>
    <property type="evidence" value="ECO:0007669"/>
    <property type="project" value="InterPro"/>
</dbReference>
<dbReference type="InterPro" id="IPR023013">
    <property type="entry name" value="AGPR_AS"/>
</dbReference>
<reference evidence="11" key="1">
    <citation type="submission" date="2015-11" db="EMBL/GenBank/DDBJ databases">
        <authorList>
            <person name="Varghese N."/>
        </authorList>
    </citation>
    <scope>NUCLEOTIDE SEQUENCE [LARGE SCALE GENOMIC DNA]</scope>
    <source>
        <strain evidence="11">DSM 45899</strain>
    </source>
</reference>
<evidence type="ECO:0000256" key="1">
    <source>
        <dbReference type="ARBA" id="ARBA00004862"/>
    </source>
</evidence>
<evidence type="ECO:0000256" key="5">
    <source>
        <dbReference type="ARBA" id="ARBA00023002"/>
    </source>
</evidence>
<comment type="catalytic activity">
    <reaction evidence="6 7">
        <text>N-acetyl-L-glutamate 5-semialdehyde + phosphate + NADP(+) = N-acetyl-L-glutamyl 5-phosphate + NADPH + H(+)</text>
        <dbReference type="Rhea" id="RHEA:21588"/>
        <dbReference type="ChEBI" id="CHEBI:15378"/>
        <dbReference type="ChEBI" id="CHEBI:29123"/>
        <dbReference type="ChEBI" id="CHEBI:43474"/>
        <dbReference type="ChEBI" id="CHEBI:57783"/>
        <dbReference type="ChEBI" id="CHEBI:57936"/>
        <dbReference type="ChEBI" id="CHEBI:58349"/>
        <dbReference type="EC" id="1.2.1.38"/>
    </reaction>
</comment>
<comment type="subcellular location">
    <subcellularLocation>
        <location evidence="7">Cytoplasm</location>
    </subcellularLocation>
</comment>
<dbReference type="SMART" id="SM00859">
    <property type="entry name" value="Semialdhyde_dh"/>
    <property type="match status" value="1"/>
</dbReference>
<comment type="function">
    <text evidence="7">Catalyzes the NADPH-dependent reduction of N-acetyl-5-glutamyl phosphate to yield N-acetyl-L-glutamate 5-semialdehyde.</text>
</comment>
<dbReference type="GO" id="GO:0006526">
    <property type="term" value="P:L-arginine biosynthetic process"/>
    <property type="evidence" value="ECO:0007669"/>
    <property type="project" value="UniProtKB-UniRule"/>
</dbReference>
<keyword evidence="4 7" id="KW-0521">NADP</keyword>
<dbReference type="EMBL" id="FAOZ01000053">
    <property type="protein sequence ID" value="CUU61023.1"/>
    <property type="molecule type" value="Genomic_DNA"/>
</dbReference>
<evidence type="ECO:0000256" key="6">
    <source>
        <dbReference type="ARBA" id="ARBA00050557"/>
    </source>
</evidence>
<dbReference type="GO" id="GO:0051287">
    <property type="term" value="F:NAD binding"/>
    <property type="evidence" value="ECO:0007669"/>
    <property type="project" value="InterPro"/>
</dbReference>
<dbReference type="Gene3D" id="3.30.360.10">
    <property type="entry name" value="Dihydrodipicolinate Reductase, domain 2"/>
    <property type="match status" value="1"/>
</dbReference>
<keyword evidence="7" id="KW-0963">Cytoplasm</keyword>
<dbReference type="InterPro" id="IPR000706">
    <property type="entry name" value="AGPR_type-1"/>
</dbReference>
<dbReference type="GO" id="GO:0003942">
    <property type="term" value="F:N-acetyl-gamma-glutamyl-phosphate reductase activity"/>
    <property type="evidence" value="ECO:0007669"/>
    <property type="project" value="UniProtKB-UniRule"/>
</dbReference>
<dbReference type="SUPFAM" id="SSF55347">
    <property type="entry name" value="Glyceraldehyde-3-phosphate dehydrogenase-like, C-terminal domain"/>
    <property type="match status" value="1"/>
</dbReference>
<comment type="pathway">
    <text evidence="1 7">Amino-acid biosynthesis; L-arginine biosynthesis; N(2)-acetyl-L-ornithine from L-glutamate: step 3/4.</text>
</comment>
<dbReference type="CDD" id="cd23934">
    <property type="entry name" value="AGPR_1_C"/>
    <property type="match status" value="1"/>
</dbReference>
<dbReference type="SUPFAM" id="SSF51735">
    <property type="entry name" value="NAD(P)-binding Rossmann-fold domains"/>
    <property type="match status" value="1"/>
</dbReference>
<keyword evidence="5 7" id="KW-0560">Oxidoreductase</keyword>
<dbReference type="PANTHER" id="PTHR32338:SF10">
    <property type="entry name" value="N-ACETYL-GAMMA-GLUTAMYL-PHOSPHATE REDUCTASE, CHLOROPLASTIC-RELATED"/>
    <property type="match status" value="1"/>
</dbReference>
<dbReference type="CDD" id="cd24148">
    <property type="entry name" value="AGPR_1_actinobacAGPR_like"/>
    <property type="match status" value="1"/>
</dbReference>
<keyword evidence="2 7" id="KW-0055">Arginine biosynthesis</keyword>
<evidence type="ECO:0000256" key="4">
    <source>
        <dbReference type="ARBA" id="ARBA00022857"/>
    </source>
</evidence>
<dbReference type="Gene3D" id="3.40.50.720">
    <property type="entry name" value="NAD(P)-binding Rossmann-like Domain"/>
    <property type="match status" value="1"/>
</dbReference>
<dbReference type="InterPro" id="IPR000534">
    <property type="entry name" value="Semialdehyde_DH_NAD-bd"/>
</dbReference>
<keyword evidence="11" id="KW-1185">Reference proteome</keyword>
<protein>
    <recommendedName>
        <fullName evidence="7">N-acetyl-gamma-glutamyl-phosphate reductase</fullName>
        <shortName evidence="7">AGPR</shortName>
        <ecNumber evidence="7">1.2.1.38</ecNumber>
    </recommendedName>
    <alternativeName>
        <fullName evidence="7">N-acetyl-glutamate semialdehyde dehydrogenase</fullName>
        <shortName evidence="7">NAGSA dehydrogenase</shortName>
    </alternativeName>
</protein>
<dbReference type="AlphaFoldDB" id="A0A0S4R0V4"/>
<dbReference type="Pfam" id="PF01118">
    <property type="entry name" value="Semialdhyde_dh"/>
    <property type="match status" value="1"/>
</dbReference>
<organism evidence="10 11">
    <name type="scientific">Parafrankia irregularis</name>
    <dbReference type="NCBI Taxonomy" id="795642"/>
    <lineage>
        <taxon>Bacteria</taxon>
        <taxon>Bacillati</taxon>
        <taxon>Actinomycetota</taxon>
        <taxon>Actinomycetes</taxon>
        <taxon>Frankiales</taxon>
        <taxon>Frankiaceae</taxon>
        <taxon>Parafrankia</taxon>
    </lineage>
</organism>
<evidence type="ECO:0000256" key="8">
    <source>
        <dbReference type="PROSITE-ProRule" id="PRU10010"/>
    </source>
</evidence>
<comment type="similarity">
    <text evidence="7">Belongs to the NAGSA dehydrogenase family. Type 1 subfamily.</text>
</comment>
<evidence type="ECO:0000256" key="3">
    <source>
        <dbReference type="ARBA" id="ARBA00022605"/>
    </source>
</evidence>
<dbReference type="Proteomes" id="UP000198802">
    <property type="component" value="Unassembled WGS sequence"/>
</dbReference>
<feature type="domain" description="Semialdehyde dehydrogenase NAD-binding" evidence="9">
    <location>
        <begin position="10"/>
        <end position="142"/>
    </location>
</feature>
<evidence type="ECO:0000259" key="9">
    <source>
        <dbReference type="SMART" id="SM00859"/>
    </source>
</evidence>
<dbReference type="UniPathway" id="UPA00068">
    <property type="reaction ID" value="UER00108"/>
</dbReference>
<name>A0A0S4R0V4_9ACTN</name>
<dbReference type="HAMAP" id="MF_00150">
    <property type="entry name" value="ArgC_type1"/>
    <property type="match status" value="1"/>
</dbReference>
<dbReference type="EC" id="1.2.1.38" evidence="7"/>
<dbReference type="InterPro" id="IPR058924">
    <property type="entry name" value="AGPR_dimerisation_dom"/>
</dbReference>
<gene>
    <name evidence="7" type="primary">argC</name>
    <name evidence="10" type="ORF">Ga0074812_15310</name>
</gene>
<dbReference type="PROSITE" id="PS01224">
    <property type="entry name" value="ARGC"/>
    <property type="match status" value="1"/>
</dbReference>
<dbReference type="PANTHER" id="PTHR32338">
    <property type="entry name" value="N-ACETYL-GAMMA-GLUTAMYL-PHOSPHATE REDUCTASE, CHLOROPLASTIC-RELATED-RELATED"/>
    <property type="match status" value="1"/>
</dbReference>
<evidence type="ECO:0000256" key="2">
    <source>
        <dbReference type="ARBA" id="ARBA00022571"/>
    </source>
</evidence>
<sequence>MYKFSIMGVTAAVAGASGYGGGELLRLLLGHPGIDIGDLAANTSAGVDVTEVHPHLPDLAGQVFVDTAALADTSADIVFLALPHGQSGAVAATLPAGVRVVDLGADHRLADPRVWRRAYGGEHAGTWTYGMPELPGAREEIRVSNRVAAPGCYPTAITLALVPLIAAGAVDPSDLVVVAASGTSGAGRSAKVNLLGSEVMGDLTAYKVGGHQHRPEIVQTLTRYARSPVSLSFTPVLAPMPRGILATCTARLSAELAAGDDLGTGLGADAETVTGILRAFYDGEPFVRVLPPGRWPHTSSTLGSNCVHLQATVDAEAGRVVVVAAIDNLTKGAAGQALQCANLMLGQPEGTGLSAQGLAP</sequence>
<evidence type="ECO:0000313" key="10">
    <source>
        <dbReference type="EMBL" id="CUU61023.1"/>
    </source>
</evidence>
<keyword evidence="3 7" id="KW-0028">Amino-acid biosynthesis</keyword>
<dbReference type="GO" id="GO:0005737">
    <property type="term" value="C:cytoplasm"/>
    <property type="evidence" value="ECO:0007669"/>
    <property type="project" value="UniProtKB-SubCell"/>
</dbReference>